<dbReference type="PANTHER" id="PTHR43065:SF10">
    <property type="entry name" value="PEROXIDE STRESS-ACTIVATED HISTIDINE KINASE MAK3"/>
    <property type="match status" value="1"/>
</dbReference>
<feature type="domain" description="Histidine kinase" evidence="8">
    <location>
        <begin position="1"/>
        <end position="112"/>
    </location>
</feature>
<evidence type="ECO:0000256" key="7">
    <source>
        <dbReference type="SAM" id="Phobius"/>
    </source>
</evidence>
<keyword evidence="7" id="KW-0812">Transmembrane</keyword>
<dbReference type="PANTHER" id="PTHR43065">
    <property type="entry name" value="SENSOR HISTIDINE KINASE"/>
    <property type="match status" value="1"/>
</dbReference>
<dbReference type="InterPro" id="IPR005467">
    <property type="entry name" value="His_kinase_dom"/>
</dbReference>
<dbReference type="SUPFAM" id="SSF55874">
    <property type="entry name" value="ATPase domain of HSP90 chaperone/DNA topoisomerase II/histidine kinase"/>
    <property type="match status" value="1"/>
</dbReference>
<evidence type="ECO:0000256" key="3">
    <source>
        <dbReference type="ARBA" id="ARBA00022741"/>
    </source>
</evidence>
<name>A0A0F8WED0_9ZZZZ</name>
<keyword evidence="3" id="KW-0547">Nucleotide-binding</keyword>
<comment type="caution">
    <text evidence="9">The sequence shown here is derived from an EMBL/GenBank/DDBJ whole genome shotgun (WGS) entry which is preliminary data.</text>
</comment>
<evidence type="ECO:0000256" key="2">
    <source>
        <dbReference type="ARBA" id="ARBA00022679"/>
    </source>
</evidence>
<evidence type="ECO:0000256" key="6">
    <source>
        <dbReference type="ARBA" id="ARBA00023012"/>
    </source>
</evidence>
<keyword evidence="7" id="KW-1133">Transmembrane helix</keyword>
<organism evidence="9">
    <name type="scientific">marine sediment metagenome</name>
    <dbReference type="NCBI Taxonomy" id="412755"/>
    <lineage>
        <taxon>unclassified sequences</taxon>
        <taxon>metagenomes</taxon>
        <taxon>ecological metagenomes</taxon>
    </lineage>
</organism>
<dbReference type="SMART" id="SM00387">
    <property type="entry name" value="HATPase_c"/>
    <property type="match status" value="1"/>
</dbReference>
<sequence>PRVESVDLTRLMAETVRLLKFQLRGRDIHLEADVRGVPPVRMDPNRCKQLFLNLLLNAIEASDRGGTVQVTGAEAPESAVVRIEDAGAGFPEAVLAEQAEEFFSAKTTGAGLRGYIARFLVRDAVDRIDHSNLRVISNLARLRKYGIAALILVLIFGGTTLMARSFMTDRGRRVIAPWISIAQKKHEDEQLRIKQLLLEQERDRPISFDVTPGNMPVLRGSSVNVAVKPSCGS</sequence>
<dbReference type="AlphaFoldDB" id="A0A0F8WED0"/>
<keyword evidence="6" id="KW-0902">Two-component regulatory system</keyword>
<keyword evidence="1" id="KW-0597">Phosphoprotein</keyword>
<keyword evidence="7" id="KW-0472">Membrane</keyword>
<dbReference type="GO" id="GO:0016301">
    <property type="term" value="F:kinase activity"/>
    <property type="evidence" value="ECO:0007669"/>
    <property type="project" value="UniProtKB-KW"/>
</dbReference>
<dbReference type="GO" id="GO:0005524">
    <property type="term" value="F:ATP binding"/>
    <property type="evidence" value="ECO:0007669"/>
    <property type="project" value="UniProtKB-KW"/>
</dbReference>
<evidence type="ECO:0000256" key="4">
    <source>
        <dbReference type="ARBA" id="ARBA00022777"/>
    </source>
</evidence>
<evidence type="ECO:0000259" key="8">
    <source>
        <dbReference type="PROSITE" id="PS50109"/>
    </source>
</evidence>
<evidence type="ECO:0000256" key="1">
    <source>
        <dbReference type="ARBA" id="ARBA00022553"/>
    </source>
</evidence>
<keyword evidence="2" id="KW-0808">Transferase</keyword>
<feature type="non-terminal residue" evidence="9">
    <location>
        <position position="1"/>
    </location>
</feature>
<dbReference type="PROSITE" id="PS50109">
    <property type="entry name" value="HIS_KIN"/>
    <property type="match status" value="1"/>
</dbReference>
<protein>
    <recommendedName>
        <fullName evidence="8">Histidine kinase domain-containing protein</fullName>
    </recommendedName>
</protein>
<gene>
    <name evidence="9" type="ORF">LCGC14_3080310</name>
</gene>
<dbReference type="Pfam" id="PF02518">
    <property type="entry name" value="HATPase_c"/>
    <property type="match status" value="1"/>
</dbReference>
<reference evidence="9" key="1">
    <citation type="journal article" date="2015" name="Nature">
        <title>Complex archaea that bridge the gap between prokaryotes and eukaryotes.</title>
        <authorList>
            <person name="Spang A."/>
            <person name="Saw J.H."/>
            <person name="Jorgensen S.L."/>
            <person name="Zaremba-Niedzwiedzka K."/>
            <person name="Martijn J."/>
            <person name="Lind A.E."/>
            <person name="van Eijk R."/>
            <person name="Schleper C."/>
            <person name="Guy L."/>
            <person name="Ettema T.J."/>
        </authorList>
    </citation>
    <scope>NUCLEOTIDE SEQUENCE</scope>
</reference>
<dbReference type="InterPro" id="IPR036890">
    <property type="entry name" value="HATPase_C_sf"/>
</dbReference>
<dbReference type="InterPro" id="IPR003594">
    <property type="entry name" value="HATPase_dom"/>
</dbReference>
<feature type="transmembrane region" description="Helical" evidence="7">
    <location>
        <begin position="145"/>
        <end position="163"/>
    </location>
</feature>
<evidence type="ECO:0000256" key="5">
    <source>
        <dbReference type="ARBA" id="ARBA00022840"/>
    </source>
</evidence>
<keyword evidence="5" id="KW-0067">ATP-binding</keyword>
<evidence type="ECO:0000313" key="9">
    <source>
        <dbReference type="EMBL" id="KKK54873.1"/>
    </source>
</evidence>
<dbReference type="EMBL" id="LAZR01065775">
    <property type="protein sequence ID" value="KKK54873.1"/>
    <property type="molecule type" value="Genomic_DNA"/>
</dbReference>
<dbReference type="Gene3D" id="3.30.565.10">
    <property type="entry name" value="Histidine kinase-like ATPase, C-terminal domain"/>
    <property type="match status" value="1"/>
</dbReference>
<proteinExistence type="predicted"/>
<keyword evidence="4" id="KW-0418">Kinase</keyword>
<accession>A0A0F8WED0</accession>
<dbReference type="GO" id="GO:0000160">
    <property type="term" value="P:phosphorelay signal transduction system"/>
    <property type="evidence" value="ECO:0007669"/>
    <property type="project" value="UniProtKB-KW"/>
</dbReference>